<dbReference type="AlphaFoldDB" id="A0AAV1QSF8"/>
<accession>A0AAV1QSF8</accession>
<evidence type="ECO:0000313" key="2">
    <source>
        <dbReference type="Proteomes" id="UP001314170"/>
    </source>
</evidence>
<evidence type="ECO:0000313" key="1">
    <source>
        <dbReference type="EMBL" id="CAK7323959.1"/>
    </source>
</evidence>
<keyword evidence="2" id="KW-1185">Reference proteome</keyword>
<organism evidence="1 2">
    <name type="scientific">Dovyalis caffra</name>
    <dbReference type="NCBI Taxonomy" id="77055"/>
    <lineage>
        <taxon>Eukaryota</taxon>
        <taxon>Viridiplantae</taxon>
        <taxon>Streptophyta</taxon>
        <taxon>Embryophyta</taxon>
        <taxon>Tracheophyta</taxon>
        <taxon>Spermatophyta</taxon>
        <taxon>Magnoliopsida</taxon>
        <taxon>eudicotyledons</taxon>
        <taxon>Gunneridae</taxon>
        <taxon>Pentapetalae</taxon>
        <taxon>rosids</taxon>
        <taxon>fabids</taxon>
        <taxon>Malpighiales</taxon>
        <taxon>Salicaceae</taxon>
        <taxon>Flacourtieae</taxon>
        <taxon>Dovyalis</taxon>
    </lineage>
</organism>
<dbReference type="Proteomes" id="UP001314170">
    <property type="component" value="Unassembled WGS sequence"/>
</dbReference>
<comment type="caution">
    <text evidence="1">The sequence shown here is derived from an EMBL/GenBank/DDBJ whole genome shotgun (WGS) entry which is preliminary data.</text>
</comment>
<proteinExistence type="predicted"/>
<dbReference type="EMBL" id="CAWUPB010000210">
    <property type="protein sequence ID" value="CAK7323959.1"/>
    <property type="molecule type" value="Genomic_DNA"/>
</dbReference>
<protein>
    <submittedName>
        <fullName evidence="1">Uncharacterized protein</fullName>
    </submittedName>
</protein>
<reference evidence="1 2" key="1">
    <citation type="submission" date="2024-01" db="EMBL/GenBank/DDBJ databases">
        <authorList>
            <person name="Waweru B."/>
        </authorList>
    </citation>
    <scope>NUCLEOTIDE SEQUENCE [LARGE SCALE GENOMIC DNA]</scope>
</reference>
<name>A0AAV1QSF8_9ROSI</name>
<gene>
    <name evidence="1" type="ORF">DCAF_LOCUS1589</name>
</gene>
<sequence>KWTKWKALKELVWCCWDFVLQVFDYGIYDVVDVLCSPGMIERNTGWLVFFKTQQL</sequence>
<feature type="non-terminal residue" evidence="1">
    <location>
        <position position="1"/>
    </location>
</feature>